<gene>
    <name evidence="4" type="ORF">CLV93_102232</name>
</gene>
<dbReference type="PANTHER" id="PTHR43072">
    <property type="entry name" value="N-ACETYLTRANSFERASE"/>
    <property type="match status" value="1"/>
</dbReference>
<dbReference type="InterPro" id="IPR000182">
    <property type="entry name" value="GNAT_dom"/>
</dbReference>
<dbReference type="EMBL" id="PYGC01000002">
    <property type="protein sequence ID" value="PSK84446.1"/>
    <property type="molecule type" value="Genomic_DNA"/>
</dbReference>
<comment type="caution">
    <text evidence="4">The sequence shown here is derived from an EMBL/GenBank/DDBJ whole genome shotgun (WGS) entry which is preliminary data.</text>
</comment>
<name>A0A2P8CHM8_9BACT</name>
<dbReference type="Proteomes" id="UP000240621">
    <property type="component" value="Unassembled WGS sequence"/>
</dbReference>
<evidence type="ECO:0000259" key="3">
    <source>
        <dbReference type="PROSITE" id="PS51186"/>
    </source>
</evidence>
<dbReference type="OrthoDB" id="9799096at2"/>
<dbReference type="PROSITE" id="PS51186">
    <property type="entry name" value="GNAT"/>
    <property type="match status" value="1"/>
</dbReference>
<evidence type="ECO:0000313" key="5">
    <source>
        <dbReference type="Proteomes" id="UP000240621"/>
    </source>
</evidence>
<dbReference type="InterPro" id="IPR016181">
    <property type="entry name" value="Acyl_CoA_acyltransferase"/>
</dbReference>
<organism evidence="4 5">
    <name type="scientific">Prolixibacter denitrificans</name>
    <dbReference type="NCBI Taxonomy" id="1541063"/>
    <lineage>
        <taxon>Bacteria</taxon>
        <taxon>Pseudomonadati</taxon>
        <taxon>Bacteroidota</taxon>
        <taxon>Bacteroidia</taxon>
        <taxon>Marinilabiliales</taxon>
        <taxon>Prolixibacteraceae</taxon>
        <taxon>Prolixibacter</taxon>
    </lineage>
</organism>
<proteinExistence type="predicted"/>
<reference evidence="4 5" key="1">
    <citation type="submission" date="2018-03" db="EMBL/GenBank/DDBJ databases">
        <title>Genomic Encyclopedia of Archaeal and Bacterial Type Strains, Phase II (KMG-II): from individual species to whole genera.</title>
        <authorList>
            <person name="Goeker M."/>
        </authorList>
    </citation>
    <scope>NUCLEOTIDE SEQUENCE [LARGE SCALE GENOMIC DNA]</scope>
    <source>
        <strain evidence="4 5">DSM 27267</strain>
    </source>
</reference>
<keyword evidence="2" id="KW-0012">Acyltransferase</keyword>
<dbReference type="PANTHER" id="PTHR43072:SF23">
    <property type="entry name" value="UPF0039 PROTEIN C11D3.02C"/>
    <property type="match status" value="1"/>
</dbReference>
<evidence type="ECO:0000313" key="4">
    <source>
        <dbReference type="EMBL" id="PSK84446.1"/>
    </source>
</evidence>
<sequence length="158" mass="17876">MTQEDWPEVARIYAEGLETGNATFQQTVPTWEEWNSGHIQSCRLIASVGKTVAGWAALSSVSSRPVYAGVAEVSVYIRKNFRGRGVGNRLMQNLIEASEKAGFWTLQSSIFRENEASIKLHEKYDFRTVGYREKVGKMNGIWRDTVIMERRSKVIGVD</sequence>
<dbReference type="CDD" id="cd04301">
    <property type="entry name" value="NAT_SF"/>
    <property type="match status" value="1"/>
</dbReference>
<dbReference type="AlphaFoldDB" id="A0A2P8CHM8"/>
<dbReference type="Pfam" id="PF00583">
    <property type="entry name" value="Acetyltransf_1"/>
    <property type="match status" value="1"/>
</dbReference>
<protein>
    <submittedName>
        <fullName evidence="4">Phosphinothricin acetyltransferase</fullName>
    </submittedName>
</protein>
<keyword evidence="1 4" id="KW-0808">Transferase</keyword>
<feature type="domain" description="N-acetyltransferase" evidence="3">
    <location>
        <begin position="1"/>
        <end position="153"/>
    </location>
</feature>
<dbReference type="GO" id="GO:0016747">
    <property type="term" value="F:acyltransferase activity, transferring groups other than amino-acyl groups"/>
    <property type="evidence" value="ECO:0007669"/>
    <property type="project" value="InterPro"/>
</dbReference>
<dbReference type="Gene3D" id="3.40.630.30">
    <property type="match status" value="1"/>
</dbReference>
<accession>A0A2P8CHM8</accession>
<evidence type="ECO:0000256" key="1">
    <source>
        <dbReference type="ARBA" id="ARBA00022679"/>
    </source>
</evidence>
<dbReference type="SUPFAM" id="SSF55729">
    <property type="entry name" value="Acyl-CoA N-acyltransferases (Nat)"/>
    <property type="match status" value="1"/>
</dbReference>
<evidence type="ECO:0000256" key="2">
    <source>
        <dbReference type="ARBA" id="ARBA00023315"/>
    </source>
</evidence>